<sequence>MASEGSSGRRAIDLPSFNLSNYINIGEGQTAKDLLEQLKNKGTIVPVKNERPQGQPMTNGTSKGKGIRQVARQKSAGLNSKLATQIMEGPKLSIKVPNEYSRFRYESEKTKIKNGREITIRMIQKNSVFWKLRLLTIMALLREKFKPQKKHRLTGVSVVMPTKGE</sequence>
<dbReference type="AlphaFoldDB" id="A0A9D4L3R7"/>
<evidence type="ECO:0000256" key="1">
    <source>
        <dbReference type="SAM" id="MobiDB-lite"/>
    </source>
</evidence>
<organism evidence="2 3">
    <name type="scientific">Dreissena polymorpha</name>
    <name type="common">Zebra mussel</name>
    <name type="synonym">Mytilus polymorpha</name>
    <dbReference type="NCBI Taxonomy" id="45954"/>
    <lineage>
        <taxon>Eukaryota</taxon>
        <taxon>Metazoa</taxon>
        <taxon>Spiralia</taxon>
        <taxon>Lophotrochozoa</taxon>
        <taxon>Mollusca</taxon>
        <taxon>Bivalvia</taxon>
        <taxon>Autobranchia</taxon>
        <taxon>Heteroconchia</taxon>
        <taxon>Euheterodonta</taxon>
        <taxon>Imparidentia</taxon>
        <taxon>Neoheterodontei</taxon>
        <taxon>Myida</taxon>
        <taxon>Dreissenoidea</taxon>
        <taxon>Dreissenidae</taxon>
        <taxon>Dreissena</taxon>
    </lineage>
</organism>
<comment type="caution">
    <text evidence="2">The sequence shown here is derived from an EMBL/GenBank/DDBJ whole genome shotgun (WGS) entry which is preliminary data.</text>
</comment>
<gene>
    <name evidence="2" type="ORF">DPMN_093870</name>
</gene>
<keyword evidence="3" id="KW-1185">Reference proteome</keyword>
<dbReference type="EMBL" id="JAIWYP010000003">
    <property type="protein sequence ID" value="KAH3851390.1"/>
    <property type="molecule type" value="Genomic_DNA"/>
</dbReference>
<evidence type="ECO:0000313" key="3">
    <source>
        <dbReference type="Proteomes" id="UP000828390"/>
    </source>
</evidence>
<dbReference type="Proteomes" id="UP000828390">
    <property type="component" value="Unassembled WGS sequence"/>
</dbReference>
<accession>A0A9D4L3R7</accession>
<reference evidence="2" key="2">
    <citation type="submission" date="2020-11" db="EMBL/GenBank/DDBJ databases">
        <authorList>
            <person name="McCartney M.A."/>
            <person name="Auch B."/>
            <person name="Kono T."/>
            <person name="Mallez S."/>
            <person name="Becker A."/>
            <person name="Gohl D.M."/>
            <person name="Silverstein K.A.T."/>
            <person name="Koren S."/>
            <person name="Bechman K.B."/>
            <person name="Herman A."/>
            <person name="Abrahante J.E."/>
            <person name="Garbe J."/>
        </authorList>
    </citation>
    <scope>NUCLEOTIDE SEQUENCE</scope>
    <source>
        <strain evidence="2">Duluth1</strain>
        <tissue evidence="2">Whole animal</tissue>
    </source>
</reference>
<feature type="region of interest" description="Disordered" evidence="1">
    <location>
        <begin position="47"/>
        <end position="67"/>
    </location>
</feature>
<proteinExistence type="predicted"/>
<protein>
    <submittedName>
        <fullName evidence="2">Uncharacterized protein</fullName>
    </submittedName>
</protein>
<reference evidence="2" key="1">
    <citation type="journal article" date="2019" name="bioRxiv">
        <title>The Genome of the Zebra Mussel, Dreissena polymorpha: A Resource for Invasive Species Research.</title>
        <authorList>
            <person name="McCartney M.A."/>
            <person name="Auch B."/>
            <person name="Kono T."/>
            <person name="Mallez S."/>
            <person name="Zhang Y."/>
            <person name="Obille A."/>
            <person name="Becker A."/>
            <person name="Abrahante J.E."/>
            <person name="Garbe J."/>
            <person name="Badalamenti J.P."/>
            <person name="Herman A."/>
            <person name="Mangelson H."/>
            <person name="Liachko I."/>
            <person name="Sullivan S."/>
            <person name="Sone E.D."/>
            <person name="Koren S."/>
            <person name="Silverstein K.A.T."/>
            <person name="Beckman K.B."/>
            <person name="Gohl D.M."/>
        </authorList>
    </citation>
    <scope>NUCLEOTIDE SEQUENCE</scope>
    <source>
        <strain evidence="2">Duluth1</strain>
        <tissue evidence="2">Whole animal</tissue>
    </source>
</reference>
<name>A0A9D4L3R7_DREPO</name>
<evidence type="ECO:0000313" key="2">
    <source>
        <dbReference type="EMBL" id="KAH3851390.1"/>
    </source>
</evidence>